<feature type="signal peptide" evidence="2">
    <location>
        <begin position="1"/>
        <end position="21"/>
    </location>
</feature>
<dbReference type="Proteomes" id="UP000245910">
    <property type="component" value="Chromosome I"/>
</dbReference>
<keyword evidence="2" id="KW-0732">Signal</keyword>
<reference evidence="4" key="1">
    <citation type="submission" date="2014-10" db="EMBL/GenBank/DDBJ databases">
        <authorList>
            <person name="King R."/>
        </authorList>
    </citation>
    <scope>NUCLEOTIDE SEQUENCE [LARGE SCALE GENOMIC DNA]</scope>
    <source>
        <strain evidence="4">A3/5</strain>
    </source>
</reference>
<dbReference type="KEGG" id="fvn:FVRRES_00098"/>
<evidence type="ECO:0008006" key="5">
    <source>
        <dbReference type="Google" id="ProtNLM"/>
    </source>
</evidence>
<dbReference type="EMBL" id="LN649229">
    <property type="protein sequence ID" value="CEI63586.1"/>
    <property type="molecule type" value="Genomic_DNA"/>
</dbReference>
<proteinExistence type="predicted"/>
<evidence type="ECO:0000313" key="3">
    <source>
        <dbReference type="EMBL" id="CEI63586.1"/>
    </source>
</evidence>
<evidence type="ECO:0000313" key="4">
    <source>
        <dbReference type="Proteomes" id="UP000245910"/>
    </source>
</evidence>
<accession>A0A2L2TKF1</accession>
<dbReference type="RefSeq" id="XP_025587306.1">
    <property type="nucleotide sequence ID" value="XM_025738708.1"/>
</dbReference>
<dbReference type="OrthoDB" id="5105155at2759"/>
<organism evidence="3 4">
    <name type="scientific">Fusarium venenatum</name>
    <dbReference type="NCBI Taxonomy" id="56646"/>
    <lineage>
        <taxon>Eukaryota</taxon>
        <taxon>Fungi</taxon>
        <taxon>Dikarya</taxon>
        <taxon>Ascomycota</taxon>
        <taxon>Pezizomycotina</taxon>
        <taxon>Sordariomycetes</taxon>
        <taxon>Hypocreomycetidae</taxon>
        <taxon>Hypocreales</taxon>
        <taxon>Nectriaceae</taxon>
        <taxon>Fusarium</taxon>
    </lineage>
</organism>
<dbReference type="GeneID" id="37251742"/>
<evidence type="ECO:0000256" key="1">
    <source>
        <dbReference type="SAM" id="MobiDB-lite"/>
    </source>
</evidence>
<sequence>MKATRVSLTLAALVFYDNVYASPCKPKSSTTAILTSSEVLTTTGTISVSESSVAGLPSSISELASTIATATSSVAESASTITTVITSVAEPSSTAILTSSDAPTTTTAVEESSPSGLFINPSFDESNASGDYDGSPWILEDAVSPLSVSINSDLGHSGSHSAYWSITNTAQAGSIHQRLDLERDGFYTLSYWWYVDEIEQPSGLSTCYIQMKQQGVDGRTSAFPDFFILPETLPLSTWTKREIIFNPTSITPAFMKLSVACYGGAGSGVKIAIDDVSLVRRV</sequence>
<feature type="region of interest" description="Disordered" evidence="1">
    <location>
        <begin position="97"/>
        <end position="116"/>
    </location>
</feature>
<name>A0A2L2TKF1_9HYPO</name>
<dbReference type="Gene3D" id="2.60.120.260">
    <property type="entry name" value="Galactose-binding domain-like"/>
    <property type="match status" value="1"/>
</dbReference>
<feature type="compositionally biased region" description="Polar residues" evidence="1">
    <location>
        <begin position="97"/>
        <end position="115"/>
    </location>
</feature>
<dbReference type="AlphaFoldDB" id="A0A2L2TKF1"/>
<protein>
    <recommendedName>
        <fullName evidence="5">CBM-cenC domain-containing protein</fullName>
    </recommendedName>
</protein>
<evidence type="ECO:0000256" key="2">
    <source>
        <dbReference type="SAM" id="SignalP"/>
    </source>
</evidence>
<keyword evidence="4" id="KW-1185">Reference proteome</keyword>
<feature type="chain" id="PRO_5014630136" description="CBM-cenC domain-containing protein" evidence="2">
    <location>
        <begin position="22"/>
        <end position="282"/>
    </location>
</feature>